<evidence type="ECO:0000256" key="3">
    <source>
        <dbReference type="ARBA" id="ARBA00022452"/>
    </source>
</evidence>
<keyword evidence="3 8" id="KW-1134">Transmembrane beta strand</keyword>
<keyword evidence="4 8" id="KW-0812">Transmembrane</keyword>
<dbReference type="PROSITE" id="PS52016">
    <property type="entry name" value="TONB_DEPENDENT_REC_3"/>
    <property type="match status" value="1"/>
</dbReference>
<accession>A0A3A6UFV7</accession>
<dbReference type="OrthoDB" id="176248at2"/>
<dbReference type="InterPro" id="IPR012910">
    <property type="entry name" value="Plug_dom"/>
</dbReference>
<evidence type="ECO:0000256" key="4">
    <source>
        <dbReference type="ARBA" id="ARBA00022692"/>
    </source>
</evidence>
<dbReference type="EMBL" id="QYYH01000051">
    <property type="protein sequence ID" value="RJY16318.1"/>
    <property type="molecule type" value="Genomic_DNA"/>
</dbReference>
<evidence type="ECO:0000256" key="5">
    <source>
        <dbReference type="ARBA" id="ARBA00023077"/>
    </source>
</evidence>
<reference evidence="13 14" key="1">
    <citation type="submission" date="2018-09" db="EMBL/GenBank/DDBJ databases">
        <title>Phylogeny of the Shewanellaceae, and recommendation for two new genera, Pseudoshewanella and Parashewanella.</title>
        <authorList>
            <person name="Wang G."/>
        </authorList>
    </citation>
    <scope>NUCLEOTIDE SEQUENCE [LARGE SCALE GENOMIC DNA]</scope>
    <source>
        <strain evidence="13 14">KCTC 22492</strain>
    </source>
</reference>
<dbReference type="GO" id="GO:0009279">
    <property type="term" value="C:cell outer membrane"/>
    <property type="evidence" value="ECO:0007669"/>
    <property type="project" value="UniProtKB-SubCell"/>
</dbReference>
<keyword evidence="10" id="KW-0732">Signal</keyword>
<name>A0A3A6UFV7_9GAMM</name>
<protein>
    <submittedName>
        <fullName evidence="13">TonB-dependent receptor</fullName>
    </submittedName>
</protein>
<feature type="domain" description="TonB-dependent receptor-like beta-barrel" evidence="11">
    <location>
        <begin position="410"/>
        <end position="948"/>
    </location>
</feature>
<evidence type="ECO:0000256" key="2">
    <source>
        <dbReference type="ARBA" id="ARBA00022448"/>
    </source>
</evidence>
<dbReference type="Pfam" id="PF07715">
    <property type="entry name" value="Plug"/>
    <property type="match status" value="1"/>
</dbReference>
<evidence type="ECO:0000259" key="11">
    <source>
        <dbReference type="Pfam" id="PF00593"/>
    </source>
</evidence>
<dbReference type="RefSeq" id="WP_121853459.1">
    <property type="nucleotide sequence ID" value="NZ_CP037952.1"/>
</dbReference>
<keyword evidence="13" id="KW-0675">Receptor</keyword>
<evidence type="ECO:0000313" key="13">
    <source>
        <dbReference type="EMBL" id="RJY16318.1"/>
    </source>
</evidence>
<keyword evidence="14" id="KW-1185">Reference proteome</keyword>
<dbReference type="Gene3D" id="2.170.130.10">
    <property type="entry name" value="TonB-dependent receptor, plug domain"/>
    <property type="match status" value="1"/>
</dbReference>
<evidence type="ECO:0000256" key="9">
    <source>
        <dbReference type="RuleBase" id="RU003357"/>
    </source>
</evidence>
<feature type="domain" description="TonB-dependent receptor plug" evidence="12">
    <location>
        <begin position="63"/>
        <end position="173"/>
    </location>
</feature>
<comment type="caution">
    <text evidence="13">The sequence shown here is derived from an EMBL/GenBank/DDBJ whole genome shotgun (WGS) entry which is preliminary data.</text>
</comment>
<evidence type="ECO:0000313" key="14">
    <source>
        <dbReference type="Proteomes" id="UP000273022"/>
    </source>
</evidence>
<dbReference type="AlphaFoldDB" id="A0A3A6UFV7"/>
<evidence type="ECO:0000256" key="6">
    <source>
        <dbReference type="ARBA" id="ARBA00023136"/>
    </source>
</evidence>
<comment type="subcellular location">
    <subcellularLocation>
        <location evidence="1 8">Cell outer membrane</location>
        <topology evidence="1 8">Multi-pass membrane protein</topology>
    </subcellularLocation>
</comment>
<feature type="signal peptide" evidence="10">
    <location>
        <begin position="1"/>
        <end position="32"/>
    </location>
</feature>
<dbReference type="InterPro" id="IPR039426">
    <property type="entry name" value="TonB-dep_rcpt-like"/>
</dbReference>
<comment type="similarity">
    <text evidence="8 9">Belongs to the TonB-dependent receptor family.</text>
</comment>
<keyword evidence="2 8" id="KW-0813">Transport</keyword>
<gene>
    <name evidence="13" type="ORF">D5R81_09790</name>
</gene>
<dbReference type="Gene3D" id="2.40.170.20">
    <property type="entry name" value="TonB-dependent receptor, beta-barrel domain"/>
    <property type="match status" value="1"/>
</dbReference>
<keyword evidence="7 8" id="KW-0998">Cell outer membrane</keyword>
<dbReference type="InterPro" id="IPR037066">
    <property type="entry name" value="Plug_dom_sf"/>
</dbReference>
<evidence type="ECO:0000256" key="8">
    <source>
        <dbReference type="PROSITE-ProRule" id="PRU01360"/>
    </source>
</evidence>
<keyword evidence="6 8" id="KW-0472">Membrane</keyword>
<dbReference type="Pfam" id="PF00593">
    <property type="entry name" value="TonB_dep_Rec_b-barrel"/>
    <property type="match status" value="1"/>
</dbReference>
<sequence length="990" mass="106539">MKKFTRSKITQSIKFACYMGTAVTLLSPMANAAEVTNEGADNVERIQVTGSRIRSTDLQEFTPVQTISGAEIDTSSVANIQELLLKNPAFGSPGISRTNSNFSTSSAGVATVDLRNLGSSRTLVLVNGKRVVSGIPGSSAVDLNTIPAQFIERVEVISGGASAVYGSDALAGVVNIILKKDFEGLELEGQFGQSSEGDGEESQLQVTFGSTSADGKGNVMFHGSYTDQGAVFSRDRERSAVDQISLGRLTGDINDVFTPSRPFFSSFPPQGRFDAGDTRFTYDSAGNLINSFSTNGSDTQEANGFNRNAFRTIAIPTERYLLAGSANYEFTEGWVASLNGNYASSQTQTELEPFPFSTDDIYPVDGQAAIEYANFIENDAGEIEKIILRNAFVPDAIFDAATDTNGDGLKDISFARRLADIGPRGNIADRDSFQITASVEGELSDTWSLNAFYSYGQTKESQVSSGQINVLNFRSAFESVINPETGLAECRDEIARAQGCVPLSPFGEGSITPEAAAYVNASGLLSTFVSQKTAGVTFSGELFDLPAGTVGTAFGVDYREEFSRDEFDALQQAGLNAGNAIPRTEGKFDVIEYFGEVQVPLLADLPLVQRLDLKAAVRFSDYSTVGNTTSWDVGLNWAPIDEVKLRVVRAQSTRAPNIGELFSPPSQTFPSVTDPCVDVTLTSTGALDDACRADASVLSNIQANGGTFTLNQSDIQGVSGFNRGNPELKEEVGTSLVAGITYSPEGIPVLENFDFNFDYFDIEIEDAIVSTPRNFILDQCYGGDTTFCDFITRRNVSSATNSIGSLEFVDSAVTNSGGLETSGYDIVISYSKELEDYNLVGDLSSRLSYTHVIRNDVTPLPGSPVDPSNGEIGAAKDKFFLTSSYGYEDYAITWNMTYIGESYLDDQFLFNTFEAAPESAGVGSYIYHDVNVSYNPTENLELFAGVNNAFDKDPAPILTGVTGNSTGTETAAGIYDPIGRRWYAGFRMKF</sequence>
<evidence type="ECO:0000256" key="1">
    <source>
        <dbReference type="ARBA" id="ARBA00004571"/>
    </source>
</evidence>
<dbReference type="InterPro" id="IPR000531">
    <property type="entry name" value="Beta-barrel_TonB"/>
</dbReference>
<dbReference type="InterPro" id="IPR036942">
    <property type="entry name" value="Beta-barrel_TonB_sf"/>
</dbReference>
<dbReference type="PANTHER" id="PTHR47234">
    <property type="match status" value="1"/>
</dbReference>
<proteinExistence type="inferred from homology"/>
<keyword evidence="5 9" id="KW-0798">TonB box</keyword>
<evidence type="ECO:0000256" key="7">
    <source>
        <dbReference type="ARBA" id="ARBA00023237"/>
    </source>
</evidence>
<feature type="chain" id="PRO_5017213855" evidence="10">
    <location>
        <begin position="33"/>
        <end position="990"/>
    </location>
</feature>
<dbReference type="Proteomes" id="UP000273022">
    <property type="component" value="Unassembled WGS sequence"/>
</dbReference>
<evidence type="ECO:0000259" key="12">
    <source>
        <dbReference type="Pfam" id="PF07715"/>
    </source>
</evidence>
<organism evidence="13 14">
    <name type="scientific">Parashewanella spongiae</name>
    <dbReference type="NCBI Taxonomy" id="342950"/>
    <lineage>
        <taxon>Bacteria</taxon>
        <taxon>Pseudomonadati</taxon>
        <taxon>Pseudomonadota</taxon>
        <taxon>Gammaproteobacteria</taxon>
        <taxon>Alteromonadales</taxon>
        <taxon>Shewanellaceae</taxon>
        <taxon>Parashewanella</taxon>
    </lineage>
</organism>
<dbReference type="SUPFAM" id="SSF56935">
    <property type="entry name" value="Porins"/>
    <property type="match status" value="1"/>
</dbReference>
<dbReference type="PANTHER" id="PTHR47234:SF2">
    <property type="entry name" value="TONB-DEPENDENT RECEPTOR"/>
    <property type="match status" value="1"/>
</dbReference>
<evidence type="ECO:0000256" key="10">
    <source>
        <dbReference type="SAM" id="SignalP"/>
    </source>
</evidence>